<comment type="caution">
    <text evidence="1">The sequence shown here is derived from an EMBL/GenBank/DDBJ whole genome shotgun (WGS) entry which is preliminary data.</text>
</comment>
<dbReference type="Gene3D" id="1.10.340.30">
    <property type="entry name" value="Hypothetical protein, domain 2"/>
    <property type="match status" value="1"/>
</dbReference>
<dbReference type="Pfam" id="PF03352">
    <property type="entry name" value="Adenine_glyco"/>
    <property type="match status" value="1"/>
</dbReference>
<dbReference type="EMBL" id="QGLE01000012">
    <property type="protein sequence ID" value="PWR19353.1"/>
    <property type="molecule type" value="Genomic_DNA"/>
</dbReference>
<dbReference type="GO" id="GO:0008725">
    <property type="term" value="F:DNA-3-methyladenine glycosylase activity"/>
    <property type="evidence" value="ECO:0007669"/>
    <property type="project" value="InterPro"/>
</dbReference>
<proteinExistence type="predicted"/>
<dbReference type="PANTHER" id="PTHR30037:SF3">
    <property type="entry name" value="BLR0857 PROTEIN"/>
    <property type="match status" value="1"/>
</dbReference>
<accession>A0A317E1W0</accession>
<dbReference type="OrthoDB" id="9795156at2"/>
<organism evidence="1 2">
    <name type="scientific">Zavarzinia aquatilis</name>
    <dbReference type="NCBI Taxonomy" id="2211142"/>
    <lineage>
        <taxon>Bacteria</taxon>
        <taxon>Pseudomonadati</taxon>
        <taxon>Pseudomonadota</taxon>
        <taxon>Alphaproteobacteria</taxon>
        <taxon>Rhodospirillales</taxon>
        <taxon>Zavarziniaceae</taxon>
        <taxon>Zavarzinia</taxon>
    </lineage>
</organism>
<dbReference type="SUPFAM" id="SSF48150">
    <property type="entry name" value="DNA-glycosylase"/>
    <property type="match status" value="1"/>
</dbReference>
<evidence type="ECO:0000313" key="2">
    <source>
        <dbReference type="Proteomes" id="UP000245461"/>
    </source>
</evidence>
<sequence length="225" mass="23839">MRSFADIHALAAARKGGMAALEALLATTPSRPPAEIAALADDRILAAMTRRIFAAGFSIKVIDGKWPAFEAAFDGFDPGRCALMSDDKFDALLKDAGIVRNGAKIRAVQVNAQLLRDLAAESGSAARAFADWPDGDYIGLLDLLKKRGAHLGGDSAMRFLRDIGKPAFIPTPDVVTALIREGVIAKAPGGKKDFAAVQAAFNRWSEESGRDLTAISRTLAMTVGD</sequence>
<dbReference type="AlphaFoldDB" id="A0A317E1W0"/>
<dbReference type="InterPro" id="IPR052891">
    <property type="entry name" value="DNA-3mA_glycosylase"/>
</dbReference>
<dbReference type="Proteomes" id="UP000245461">
    <property type="component" value="Unassembled WGS sequence"/>
</dbReference>
<gene>
    <name evidence="1" type="ORF">DKG74_17935</name>
</gene>
<name>A0A317E1W0_9PROT</name>
<dbReference type="InterPro" id="IPR011257">
    <property type="entry name" value="DNA_glycosylase"/>
</dbReference>
<dbReference type="PANTHER" id="PTHR30037">
    <property type="entry name" value="DNA-3-METHYLADENINE GLYCOSYLASE 1"/>
    <property type="match status" value="1"/>
</dbReference>
<protein>
    <submittedName>
        <fullName evidence="1">3-methyladenine DNA glycosylase</fullName>
    </submittedName>
</protein>
<reference evidence="1 2" key="1">
    <citation type="submission" date="2018-05" db="EMBL/GenBank/DDBJ databases">
        <title>Zavarzinia sp. HR-AS.</title>
        <authorList>
            <person name="Lee Y."/>
            <person name="Jeon C.O."/>
        </authorList>
    </citation>
    <scope>NUCLEOTIDE SEQUENCE [LARGE SCALE GENOMIC DNA]</scope>
    <source>
        <strain evidence="1 2">HR-AS</strain>
    </source>
</reference>
<keyword evidence="2" id="KW-1185">Reference proteome</keyword>
<dbReference type="RefSeq" id="WP_109907551.1">
    <property type="nucleotide sequence ID" value="NZ_QGLE01000012.1"/>
</dbReference>
<evidence type="ECO:0000313" key="1">
    <source>
        <dbReference type="EMBL" id="PWR19353.1"/>
    </source>
</evidence>
<dbReference type="InterPro" id="IPR005019">
    <property type="entry name" value="Adenine_glyco"/>
</dbReference>
<dbReference type="GO" id="GO:0006284">
    <property type="term" value="P:base-excision repair"/>
    <property type="evidence" value="ECO:0007669"/>
    <property type="project" value="InterPro"/>
</dbReference>